<feature type="compositionally biased region" description="Low complexity" evidence="1">
    <location>
        <begin position="182"/>
        <end position="195"/>
    </location>
</feature>
<evidence type="ECO:0000313" key="2">
    <source>
        <dbReference type="EMBL" id="KKY33642.1"/>
    </source>
</evidence>
<evidence type="ECO:0000256" key="1">
    <source>
        <dbReference type="SAM" id="MobiDB-lite"/>
    </source>
</evidence>
<name>A0A0G2FGK2_9PEZI</name>
<proteinExistence type="predicted"/>
<dbReference type="AlphaFoldDB" id="A0A0G2FGK2"/>
<reference evidence="2 3" key="1">
    <citation type="submission" date="2015-05" db="EMBL/GenBank/DDBJ databases">
        <title>Distinctive expansion of gene families associated with plant cell wall degradation and secondary metabolism in the genomes of grapevine trunk pathogens.</title>
        <authorList>
            <person name="Lawrence D.P."/>
            <person name="Travadon R."/>
            <person name="Rolshausen P.E."/>
            <person name="Baumgartner K."/>
        </authorList>
    </citation>
    <scope>NUCLEOTIDE SEQUENCE [LARGE SCALE GENOMIC DNA]</scope>
    <source>
        <strain evidence="2">DA912</strain>
    </source>
</reference>
<dbReference type="PANTHER" id="PTHR38645">
    <property type="entry name" value="CHROMOSOME 9, WHOLE GENOME SHOTGUN SEQUENCE"/>
    <property type="match status" value="1"/>
</dbReference>
<keyword evidence="3" id="KW-1185">Reference proteome</keyword>
<gene>
    <name evidence="2" type="ORF">UCDDA912_g06352</name>
</gene>
<feature type="region of interest" description="Disordered" evidence="1">
    <location>
        <begin position="75"/>
        <end position="139"/>
    </location>
</feature>
<dbReference type="PANTHER" id="PTHR38645:SF1">
    <property type="entry name" value="YALI0F12243P"/>
    <property type="match status" value="1"/>
</dbReference>
<comment type="caution">
    <text evidence="2">The sequence shown here is derived from an EMBL/GenBank/DDBJ whole genome shotgun (WGS) entry which is preliminary data.</text>
</comment>
<reference evidence="2 3" key="2">
    <citation type="submission" date="2015-05" db="EMBL/GenBank/DDBJ databases">
        <authorList>
            <person name="Morales-Cruz A."/>
            <person name="Amrine K.C."/>
            <person name="Cantu D."/>
        </authorList>
    </citation>
    <scope>NUCLEOTIDE SEQUENCE [LARGE SCALE GENOMIC DNA]</scope>
    <source>
        <strain evidence="2">DA912</strain>
    </source>
</reference>
<feature type="compositionally biased region" description="Polar residues" evidence="1">
    <location>
        <begin position="98"/>
        <end position="108"/>
    </location>
</feature>
<accession>A0A0G2FGK2</accession>
<sequence>MANEAPEQMLDVFRTAALSVTKLYKSSITAQAKARSDGYQECLDDLLQFLDKEHLGLGDGEGWKIRAWANERLDTTDTSPQIIESDDDAEKPEPMSSPEIQRSHSTLAAHQPAPTPRVETQAQTEPDTPIVQEIPVDEPEIVVPTQETFDFRSSHPYPQDAPSPLNLANLRLSDARGHDHSMSSSNSAPPSISVSRHAARSTRHGGSGGRSGPRAANRLGHGAGAKRKVNLGEFFDLGNLGQSKDCFGGSGAKRSRHL</sequence>
<dbReference type="EMBL" id="LCUC01000236">
    <property type="protein sequence ID" value="KKY33642.1"/>
    <property type="molecule type" value="Genomic_DNA"/>
</dbReference>
<dbReference type="Proteomes" id="UP000034680">
    <property type="component" value="Unassembled WGS sequence"/>
</dbReference>
<feature type="region of interest" description="Disordered" evidence="1">
    <location>
        <begin position="176"/>
        <end position="224"/>
    </location>
</feature>
<organism evidence="2 3">
    <name type="scientific">Diaporthe ampelina</name>
    <dbReference type="NCBI Taxonomy" id="1214573"/>
    <lineage>
        <taxon>Eukaryota</taxon>
        <taxon>Fungi</taxon>
        <taxon>Dikarya</taxon>
        <taxon>Ascomycota</taxon>
        <taxon>Pezizomycotina</taxon>
        <taxon>Sordariomycetes</taxon>
        <taxon>Sordariomycetidae</taxon>
        <taxon>Diaporthales</taxon>
        <taxon>Diaporthaceae</taxon>
        <taxon>Diaporthe</taxon>
    </lineage>
</organism>
<protein>
    <submittedName>
        <fullName evidence="2">Uncharacterized protein</fullName>
    </submittedName>
</protein>
<dbReference type="OrthoDB" id="21418at2759"/>
<dbReference type="InterPro" id="IPR029196">
    <property type="entry name" value="HAPSTR1-like"/>
</dbReference>
<dbReference type="Pfam" id="PF15251">
    <property type="entry name" value="TAPR1-like"/>
    <property type="match status" value="1"/>
</dbReference>
<evidence type="ECO:0000313" key="3">
    <source>
        <dbReference type="Proteomes" id="UP000034680"/>
    </source>
</evidence>